<gene>
    <name evidence="1" type="ORF">L916_19299</name>
</gene>
<organism evidence="1">
    <name type="scientific">Phytophthora nicotianae</name>
    <name type="common">Potato buckeye rot agent</name>
    <name type="synonym">Phytophthora parasitica</name>
    <dbReference type="NCBI Taxonomy" id="4792"/>
    <lineage>
        <taxon>Eukaryota</taxon>
        <taxon>Sar</taxon>
        <taxon>Stramenopiles</taxon>
        <taxon>Oomycota</taxon>
        <taxon>Peronosporomycetes</taxon>
        <taxon>Peronosporales</taxon>
        <taxon>Peronosporaceae</taxon>
        <taxon>Phytophthora</taxon>
    </lineage>
</organism>
<protein>
    <submittedName>
        <fullName evidence="1">Uncharacterized protein</fullName>
    </submittedName>
</protein>
<sequence>MKSIKDLLVWYNNLDVKPFVQAIKAQRELFKKFDLDMFYDDVSLPAKRYLGYTEQDKKAGREFGLSMEH</sequence>
<accession>W2I197</accession>
<dbReference type="Proteomes" id="UP000053864">
    <property type="component" value="Unassembled WGS sequence"/>
</dbReference>
<evidence type="ECO:0000313" key="1">
    <source>
        <dbReference type="EMBL" id="ETL27128.1"/>
    </source>
</evidence>
<proteinExistence type="predicted"/>
<reference evidence="1" key="1">
    <citation type="submission" date="2013-11" db="EMBL/GenBank/DDBJ databases">
        <title>The Genome Sequence of Phytophthora parasitica CJ05E6.</title>
        <authorList>
            <consortium name="The Broad Institute Genomics Platform"/>
            <person name="Russ C."/>
            <person name="Tyler B."/>
            <person name="Panabieres F."/>
            <person name="Shan W."/>
            <person name="Tripathy S."/>
            <person name="Grunwald N."/>
            <person name="Machado M."/>
            <person name="Johnson C.S."/>
            <person name="Arredondo F."/>
            <person name="Hong C."/>
            <person name="Coffey M."/>
            <person name="Young S.K."/>
            <person name="Zeng Q."/>
            <person name="Gargeya S."/>
            <person name="Fitzgerald M."/>
            <person name="Abouelleil A."/>
            <person name="Alvarado L."/>
            <person name="Chapman S.B."/>
            <person name="Gainer-Dewar J."/>
            <person name="Goldberg J."/>
            <person name="Griggs A."/>
            <person name="Gujja S."/>
            <person name="Hansen M."/>
            <person name="Howarth C."/>
            <person name="Imamovic A."/>
            <person name="Ireland A."/>
            <person name="Larimer J."/>
            <person name="McCowan C."/>
            <person name="Murphy C."/>
            <person name="Pearson M."/>
            <person name="Poon T.W."/>
            <person name="Priest M."/>
            <person name="Roberts A."/>
            <person name="Saif S."/>
            <person name="Shea T."/>
            <person name="Sykes S."/>
            <person name="Wortman J."/>
            <person name="Nusbaum C."/>
            <person name="Birren B."/>
        </authorList>
    </citation>
    <scope>NUCLEOTIDE SEQUENCE [LARGE SCALE GENOMIC DNA]</scope>
    <source>
        <strain evidence="1">CJ05E6</strain>
    </source>
</reference>
<dbReference type="VEuPathDB" id="FungiDB:PPTG_05726"/>
<name>W2I197_PHYNI</name>
<dbReference type="EMBL" id="KI676046">
    <property type="protein sequence ID" value="ETL27128.1"/>
    <property type="molecule type" value="Genomic_DNA"/>
</dbReference>
<dbReference type="AlphaFoldDB" id="W2I197"/>